<reference evidence="2 3" key="1">
    <citation type="submission" date="2019-09" db="EMBL/GenBank/DDBJ databases">
        <title>Phylogeny of genus Pseudoclavibacter and closely related genus.</title>
        <authorList>
            <person name="Li Y."/>
        </authorList>
    </citation>
    <scope>NUCLEOTIDE SEQUENCE [LARGE SCALE GENOMIC DNA]</scope>
    <source>
        <strain evidence="2 3">DSM 23821</strain>
    </source>
</reference>
<dbReference type="AlphaFoldDB" id="A0A7J5BUS3"/>
<dbReference type="Pfam" id="PF04962">
    <property type="entry name" value="KduI"/>
    <property type="match status" value="1"/>
</dbReference>
<gene>
    <name evidence="2" type="primary">iolB</name>
    <name evidence="2" type="ORF">F8O01_07170</name>
</gene>
<dbReference type="Proteomes" id="UP000467240">
    <property type="component" value="Unassembled WGS sequence"/>
</dbReference>
<dbReference type="GO" id="GO:0019310">
    <property type="term" value="P:inositol catabolic process"/>
    <property type="evidence" value="ECO:0007669"/>
    <property type="project" value="InterPro"/>
</dbReference>
<dbReference type="PANTHER" id="PTHR39193:SF1">
    <property type="entry name" value="5-DEOXY-GLUCURONATE ISOMERASE"/>
    <property type="match status" value="1"/>
</dbReference>
<evidence type="ECO:0000313" key="2">
    <source>
        <dbReference type="EMBL" id="KAB1658038.1"/>
    </source>
</evidence>
<organism evidence="2 3">
    <name type="scientific">Pseudoclavibacter chungangensis</name>
    <dbReference type="NCBI Taxonomy" id="587635"/>
    <lineage>
        <taxon>Bacteria</taxon>
        <taxon>Bacillati</taxon>
        <taxon>Actinomycetota</taxon>
        <taxon>Actinomycetes</taxon>
        <taxon>Micrococcales</taxon>
        <taxon>Microbacteriaceae</taxon>
        <taxon>Pseudoclavibacter</taxon>
    </lineage>
</organism>
<dbReference type="SUPFAM" id="SSF51182">
    <property type="entry name" value="RmlC-like cupins"/>
    <property type="match status" value="1"/>
</dbReference>
<dbReference type="GO" id="GO:0102482">
    <property type="term" value="F:5-deoxy-D-glucuronate isomerase activity"/>
    <property type="evidence" value="ECO:0007669"/>
    <property type="project" value="UniProtKB-EC"/>
</dbReference>
<dbReference type="InterPro" id="IPR014710">
    <property type="entry name" value="RmlC-like_jellyroll"/>
</dbReference>
<dbReference type="OrthoDB" id="9770644at2"/>
<keyword evidence="3" id="KW-1185">Reference proteome</keyword>
<dbReference type="InterPro" id="IPR011051">
    <property type="entry name" value="RmlC_Cupin_sf"/>
</dbReference>
<dbReference type="EC" id="5.3.1.30" evidence="2"/>
<dbReference type="GO" id="GO:0008880">
    <property type="term" value="F:glucuronate isomerase activity"/>
    <property type="evidence" value="ECO:0007669"/>
    <property type="project" value="InterPro"/>
</dbReference>
<sequence>MVWRAPHHEPQIIATWTARPLSDTICWSRRSMQKGPRMTNPQILAAGEWKTVTPELAGWEYVSFEVLEPGDETVEFAADGAERAFIPLSGTVSATVDDAEYTFGGRENVFAGLAHLLYVPRDTRVELTASPGAQIAVAAAPATTKHEVVLVTPEDLPVEARGGGNASRQVSTLMPPSFPADRLHVVEVWTPGGNWSSFPPHKHEHDHAGEAQLEETYYYRLRDPENGWALQRVYGPERDFELDEPVRDGDICLIPWGYHTTVAAHGHDLYYLNVLAGPAPERTLQAHQDPSLAALADDWAESGIDPRVPFVPARP</sequence>
<dbReference type="PIRSF" id="PIRSF036628">
    <property type="entry name" value="IolB"/>
    <property type="match status" value="1"/>
</dbReference>
<comment type="caution">
    <text evidence="2">The sequence shown here is derived from an EMBL/GenBank/DDBJ whole genome shotgun (WGS) entry which is preliminary data.</text>
</comment>
<accession>A0A7J5BUS3</accession>
<dbReference type="EMBL" id="WBJZ01000007">
    <property type="protein sequence ID" value="KAB1658038.1"/>
    <property type="molecule type" value="Genomic_DNA"/>
</dbReference>
<evidence type="ECO:0000256" key="1">
    <source>
        <dbReference type="ARBA" id="ARBA00023235"/>
    </source>
</evidence>
<name>A0A7J5BUS3_9MICO</name>
<protein>
    <submittedName>
        <fullName evidence="2">5-deoxy-glucuronate isomerase</fullName>
        <ecNumber evidence="2">5.3.1.30</ecNumber>
    </submittedName>
</protein>
<evidence type="ECO:0000313" key="3">
    <source>
        <dbReference type="Proteomes" id="UP000467240"/>
    </source>
</evidence>
<dbReference type="Gene3D" id="2.60.120.10">
    <property type="entry name" value="Jelly Rolls"/>
    <property type="match status" value="2"/>
</dbReference>
<keyword evidence="1 2" id="KW-0413">Isomerase</keyword>
<dbReference type="PANTHER" id="PTHR39193">
    <property type="entry name" value="5-DEOXY-GLUCURONATE ISOMERASE"/>
    <property type="match status" value="1"/>
</dbReference>
<dbReference type="InterPro" id="IPR021120">
    <property type="entry name" value="KduI/IolB_isomerase"/>
</dbReference>
<dbReference type="InterPro" id="IPR024203">
    <property type="entry name" value="Deoxy-glucuronate_isom_IolB"/>
</dbReference>
<dbReference type="NCBIfam" id="TIGR04378">
    <property type="entry name" value="myo_inos_iolB"/>
    <property type="match status" value="1"/>
</dbReference>
<proteinExistence type="predicted"/>